<accession>A0A7W5Y8J0</accession>
<dbReference type="InterPro" id="IPR001173">
    <property type="entry name" value="Glyco_trans_2-like"/>
</dbReference>
<dbReference type="RefSeq" id="WP_183650666.1">
    <property type="nucleotide sequence ID" value="NZ_BAAAXX010000048.1"/>
</dbReference>
<evidence type="ECO:0000313" key="4">
    <source>
        <dbReference type="Proteomes" id="UP000579945"/>
    </source>
</evidence>
<dbReference type="Proteomes" id="UP000579945">
    <property type="component" value="Unassembled WGS sequence"/>
</dbReference>
<dbReference type="GO" id="GO:0016758">
    <property type="term" value="F:hexosyltransferase activity"/>
    <property type="evidence" value="ECO:0007669"/>
    <property type="project" value="UniProtKB-ARBA"/>
</dbReference>
<organism evidence="3 4">
    <name type="scientific">Nonomuraea dietziae</name>
    <dbReference type="NCBI Taxonomy" id="65515"/>
    <lineage>
        <taxon>Bacteria</taxon>
        <taxon>Bacillati</taxon>
        <taxon>Actinomycetota</taxon>
        <taxon>Actinomycetes</taxon>
        <taxon>Streptosporangiales</taxon>
        <taxon>Streptosporangiaceae</taxon>
        <taxon>Nonomuraea</taxon>
    </lineage>
</organism>
<name>A0A7W5Y8J0_9ACTN</name>
<protein>
    <submittedName>
        <fullName evidence="3">Glycosyltransferase involved in cell wall biosynthesis</fullName>
    </submittedName>
</protein>
<evidence type="ECO:0000313" key="3">
    <source>
        <dbReference type="EMBL" id="MBB3728553.1"/>
    </source>
</evidence>
<dbReference type="GeneID" id="95390784"/>
<gene>
    <name evidence="3" type="ORF">FHR33_004413</name>
</gene>
<reference evidence="3 4" key="1">
    <citation type="submission" date="2020-08" db="EMBL/GenBank/DDBJ databases">
        <title>Sequencing the genomes of 1000 actinobacteria strains.</title>
        <authorList>
            <person name="Klenk H.-P."/>
        </authorList>
    </citation>
    <scope>NUCLEOTIDE SEQUENCE [LARGE SCALE GENOMIC DNA]</scope>
    <source>
        <strain evidence="3 4">DSM 44320</strain>
    </source>
</reference>
<dbReference type="PANTHER" id="PTHR22916">
    <property type="entry name" value="GLYCOSYLTRANSFERASE"/>
    <property type="match status" value="1"/>
</dbReference>
<dbReference type="Gene3D" id="3.90.550.10">
    <property type="entry name" value="Spore Coat Polysaccharide Biosynthesis Protein SpsA, Chain A"/>
    <property type="match status" value="1"/>
</dbReference>
<dbReference type="AlphaFoldDB" id="A0A7W5Y8J0"/>
<dbReference type="InterPro" id="IPR054028">
    <property type="entry name" value="TarS/TarP_linker"/>
</dbReference>
<dbReference type="CDD" id="cd00761">
    <property type="entry name" value="Glyco_tranf_GTA_type"/>
    <property type="match status" value="1"/>
</dbReference>
<comment type="caution">
    <text evidence="3">The sequence shown here is derived from an EMBL/GenBank/DDBJ whole genome shotgun (WGS) entry which is preliminary data.</text>
</comment>
<evidence type="ECO:0000259" key="1">
    <source>
        <dbReference type="Pfam" id="PF00535"/>
    </source>
</evidence>
<proteinExistence type="predicted"/>
<keyword evidence="3" id="KW-0808">Transferase</keyword>
<dbReference type="EMBL" id="JACIBV010000001">
    <property type="protein sequence ID" value="MBB3728553.1"/>
    <property type="molecule type" value="Genomic_DNA"/>
</dbReference>
<dbReference type="PANTHER" id="PTHR22916:SF3">
    <property type="entry name" value="UDP-GLCNAC:BETAGAL BETA-1,3-N-ACETYLGLUCOSAMINYLTRANSFERASE-LIKE PROTEIN 1"/>
    <property type="match status" value="1"/>
</dbReference>
<dbReference type="Pfam" id="PF22181">
    <property type="entry name" value="TarS_linker"/>
    <property type="match status" value="1"/>
</dbReference>
<dbReference type="InterPro" id="IPR029044">
    <property type="entry name" value="Nucleotide-diphossugar_trans"/>
</dbReference>
<feature type="domain" description="TarS/TarP linker" evidence="2">
    <location>
        <begin position="230"/>
        <end position="318"/>
    </location>
</feature>
<feature type="domain" description="Glycosyltransferase 2-like" evidence="1">
    <location>
        <begin position="6"/>
        <end position="137"/>
    </location>
</feature>
<dbReference type="SUPFAM" id="SSF53448">
    <property type="entry name" value="Nucleotide-diphospho-sugar transferases"/>
    <property type="match status" value="1"/>
</dbReference>
<evidence type="ECO:0000259" key="2">
    <source>
        <dbReference type="Pfam" id="PF22181"/>
    </source>
</evidence>
<sequence length="527" mass="58545">MQADVSVIIAVYNTMPYLTECLDSVVSQTIGPDRMQVIAVDDGSTDGGDKELQRFAELYPGLFTVLTQEHSGGQAQPSNRALSMATGRYVFFLGAGDHLGPEALERLVSAADTYDSDVVLGRTIGVNGRNVSRAVYESTRPEITLDDSPLAWALSNNKLFRRELVERHGLRFPEHMPVWSDQPFTLEACVRARRISVLADYDYYYAVRRDDASDVGSRTSHLTRLRCTAEVMKSAASLLERGTGRDTVLRRHFTWELSKLLDQDFLTLERERQDDVCAGVGALAEAYLTPGIVAKLDRTRRVKLLLAQVGLADELRELIRRERDGVGSAVVVTGDGVYEALPGFGTLPNHHFALTGSAAGLMRVDDVVRDEDGILTGRLPLVGASPVRVAFLPVRKGRSQDEDITGCYKLAEGHVPPFAEPVSAEQHDDHLAIKVHVPYASLTKRRADRAKIFVPRLYVRVANVTYQLPLPQLPGPSTSVVRWRGGKAFRITLGDDSQGNLKIYVSRMSRLKALRRALRRMRRRKHS</sequence>
<keyword evidence="4" id="KW-1185">Reference proteome</keyword>
<dbReference type="Pfam" id="PF00535">
    <property type="entry name" value="Glycos_transf_2"/>
    <property type="match status" value="1"/>
</dbReference>